<dbReference type="Gene3D" id="2.150.10.10">
    <property type="entry name" value="Serralysin-like metalloprotease, C-terminal"/>
    <property type="match status" value="3"/>
</dbReference>
<organism evidence="1 2">
    <name type="scientific">Sagittula stellata (strain ATCC 700073 / DSM 11524 / E-37)</name>
    <dbReference type="NCBI Taxonomy" id="388399"/>
    <lineage>
        <taxon>Bacteria</taxon>
        <taxon>Pseudomonadati</taxon>
        <taxon>Pseudomonadota</taxon>
        <taxon>Alphaproteobacteria</taxon>
        <taxon>Rhodobacterales</taxon>
        <taxon>Roseobacteraceae</taxon>
        <taxon>Sagittula</taxon>
    </lineage>
</organism>
<evidence type="ECO:0000313" key="2">
    <source>
        <dbReference type="Proteomes" id="UP000005713"/>
    </source>
</evidence>
<dbReference type="AlphaFoldDB" id="A3K9Z8"/>
<dbReference type="eggNOG" id="COG2931">
    <property type="taxonomic scope" value="Bacteria"/>
</dbReference>
<accession>A3K9Z8</accession>
<gene>
    <name evidence="1" type="ORF">SSE37_25073</name>
</gene>
<protein>
    <submittedName>
        <fullName evidence="1">Secreted hemolysin-type calcium-binding bacteriocin, putative</fullName>
    </submittedName>
</protein>
<dbReference type="OrthoDB" id="7771506at2"/>
<proteinExistence type="predicted"/>
<dbReference type="GO" id="GO:0005509">
    <property type="term" value="F:calcium ion binding"/>
    <property type="evidence" value="ECO:0007669"/>
    <property type="project" value="InterPro"/>
</dbReference>
<dbReference type="SUPFAM" id="SSF51120">
    <property type="entry name" value="beta-Roll"/>
    <property type="match status" value="1"/>
</dbReference>
<dbReference type="InterPro" id="IPR001343">
    <property type="entry name" value="Hemolysn_Ca-bd"/>
</dbReference>
<dbReference type="InterPro" id="IPR011049">
    <property type="entry name" value="Serralysin-like_metalloprot_C"/>
</dbReference>
<comment type="caution">
    <text evidence="1">The sequence shown here is derived from an EMBL/GenBank/DDBJ whole genome shotgun (WGS) entry which is preliminary data.</text>
</comment>
<dbReference type="Proteomes" id="UP000005713">
    <property type="component" value="Unassembled WGS sequence"/>
</dbReference>
<keyword evidence="2" id="KW-1185">Reference proteome</keyword>
<reference evidence="1 2" key="1">
    <citation type="submission" date="2006-06" db="EMBL/GenBank/DDBJ databases">
        <authorList>
            <person name="Moran M.A."/>
            <person name="Ferriera S."/>
            <person name="Johnson J."/>
            <person name="Kravitz S."/>
            <person name="Beeson K."/>
            <person name="Sutton G."/>
            <person name="Rogers Y.-H."/>
            <person name="Friedman R."/>
            <person name="Frazier M."/>
            <person name="Venter J.C."/>
        </authorList>
    </citation>
    <scope>NUCLEOTIDE SEQUENCE [LARGE SCALE GENOMIC DNA]</scope>
    <source>
        <strain evidence="1 2">E-37</strain>
    </source>
</reference>
<dbReference type="Pfam" id="PF00353">
    <property type="entry name" value="HemolysinCabind"/>
    <property type="match status" value="4"/>
</dbReference>
<dbReference type="RefSeq" id="WP_005863340.1">
    <property type="nucleotide sequence ID" value="NZ_AAYA01000020.1"/>
</dbReference>
<dbReference type="PRINTS" id="PR00313">
    <property type="entry name" value="CABNDNGRPT"/>
</dbReference>
<name>A3K9Z8_SAGS3</name>
<evidence type="ECO:0000313" key="1">
    <source>
        <dbReference type="EMBL" id="EBA05941.1"/>
    </source>
</evidence>
<sequence>MGFGLMAVVGAMVLMALQGVMEDVPEPGEDVIREDDTVVGSDDDDIIMGNGASELLLPDDGNDLVRGGGGNDTISDLRWDEDAVMTDAGAVNPNWSDDTLFGGTGDDIITATGGQDDVNGGAGDDRINTIDLHPDQPHAPDRLFGAAGDDWLVGDDGDTMIGGAGTDFFSNLIDEPEDQPVMIRDWQRGEQVELLLYHPSLIPADGSAPVADLRDSDEGAVLSVNGHDAAVFADALARDLNGHVRVVSRV</sequence>
<dbReference type="EMBL" id="AAYA01000020">
    <property type="protein sequence ID" value="EBA05941.1"/>
    <property type="molecule type" value="Genomic_DNA"/>
</dbReference>